<comment type="caution">
    <text evidence="1">The sequence shown here is derived from an EMBL/GenBank/DDBJ whole genome shotgun (WGS) entry which is preliminary data.</text>
</comment>
<gene>
    <name evidence="1" type="ORF">CLIB1444_01S05908</name>
</gene>
<dbReference type="EMBL" id="CALSDN010000001">
    <property type="protein sequence ID" value="CAH6718401.1"/>
    <property type="molecule type" value="Genomic_DNA"/>
</dbReference>
<organism evidence="1 2">
    <name type="scientific">[Candida] jaroonii</name>
    <dbReference type="NCBI Taxonomy" id="467808"/>
    <lineage>
        <taxon>Eukaryota</taxon>
        <taxon>Fungi</taxon>
        <taxon>Dikarya</taxon>
        <taxon>Ascomycota</taxon>
        <taxon>Saccharomycotina</taxon>
        <taxon>Pichiomycetes</taxon>
        <taxon>Debaryomycetaceae</taxon>
        <taxon>Yamadazyma</taxon>
    </lineage>
</organism>
<sequence>MASQYYIHNTNPLEIYETSDFTLINTIDIADIITYKWYNEELLVLSPGFLIIVDPLEGEIDRIELNHEIYDITVVKDHIWGLYDLGVIEIKLDKSKSKTIKIKDIKQIITGNVGNNEIYLRGENKIYNMIKRQIHEITSTESESIGYIDDKLVIIKDDEVIIGEESYPHKDVIKVIKFEAFGFIFKDKVIYNDQEYKNASDVIKVNNELKFITKSNNGLEISKDFEDISSEKLSSKLTNNCDKDEIINYCNEVTDDEEIRSEIKSLTSKQQIKLYEIIISKISKNSLNNKTLSVWLKWCLIINKNDINSLKPKAIKNLNNNLSNSIQLMNNLLSIKGRLNLIKLQNDLKSKDLIIDQDFNNDDDSLYIANGENDEDFELDE</sequence>
<name>A0ACA9Y0Q8_9ASCO</name>
<protein>
    <submittedName>
        <fullName evidence="1">Uncharacterized protein</fullName>
    </submittedName>
</protein>
<keyword evidence="2" id="KW-1185">Reference proteome</keyword>
<evidence type="ECO:0000313" key="2">
    <source>
        <dbReference type="Proteomes" id="UP001152531"/>
    </source>
</evidence>
<dbReference type="Proteomes" id="UP001152531">
    <property type="component" value="Unassembled WGS sequence"/>
</dbReference>
<evidence type="ECO:0000313" key="1">
    <source>
        <dbReference type="EMBL" id="CAH6718401.1"/>
    </source>
</evidence>
<proteinExistence type="predicted"/>
<reference evidence="1" key="1">
    <citation type="submission" date="2022-06" db="EMBL/GenBank/DDBJ databases">
        <authorList>
            <person name="Legras J.-L."/>
            <person name="Devillers H."/>
            <person name="Grondin C."/>
        </authorList>
    </citation>
    <scope>NUCLEOTIDE SEQUENCE</scope>
    <source>
        <strain evidence="1">CLIB 1444</strain>
    </source>
</reference>
<accession>A0ACA9Y0Q8</accession>